<dbReference type="PROSITE" id="PS00383">
    <property type="entry name" value="TYR_PHOSPHATASE_1"/>
    <property type="match status" value="1"/>
</dbReference>
<dbReference type="CDD" id="cd00047">
    <property type="entry name" value="PTPc"/>
    <property type="match status" value="1"/>
</dbReference>
<dbReference type="InterPro" id="IPR016130">
    <property type="entry name" value="Tyr_Pase_AS"/>
</dbReference>
<dbReference type="SMART" id="SM00194">
    <property type="entry name" value="PTPc"/>
    <property type="match status" value="1"/>
</dbReference>
<dbReference type="PANTHER" id="PTHR46163:SF5">
    <property type="entry name" value="TYROSINE-PROTEIN PHOSPHATASE"/>
    <property type="match status" value="1"/>
</dbReference>
<dbReference type="PANTHER" id="PTHR46163">
    <property type="entry name" value="TYROSINE-PROTEIN PHOSPHATASE-RELATED"/>
    <property type="match status" value="1"/>
</dbReference>
<dbReference type="InterPro" id="IPR000242">
    <property type="entry name" value="PTP_cat"/>
</dbReference>
<dbReference type="InterPro" id="IPR052782">
    <property type="entry name" value="Oocyte-zygote_transition_reg"/>
</dbReference>
<dbReference type="PROSITE" id="PS50055">
    <property type="entry name" value="TYR_PHOSPHATASE_PTP"/>
    <property type="match status" value="1"/>
</dbReference>
<dbReference type="Pfam" id="PF00102">
    <property type="entry name" value="Y_phosphatase"/>
    <property type="match status" value="1"/>
</dbReference>
<evidence type="ECO:0000256" key="1">
    <source>
        <dbReference type="SAM" id="MobiDB-lite"/>
    </source>
</evidence>
<evidence type="ECO:0000313" key="4">
    <source>
        <dbReference type="Proteomes" id="UP000492821"/>
    </source>
</evidence>
<feature type="domain" description="Tyrosine-protein phosphatase" evidence="2">
    <location>
        <begin position="82"/>
        <end position="336"/>
    </location>
</feature>
<evidence type="ECO:0000313" key="5">
    <source>
        <dbReference type="WBParaSite" id="Pan_g20844.t1"/>
    </source>
</evidence>
<dbReference type="PROSITE" id="PS50056">
    <property type="entry name" value="TYR_PHOSPHATASE_2"/>
    <property type="match status" value="1"/>
</dbReference>
<dbReference type="InterPro" id="IPR003595">
    <property type="entry name" value="Tyr_Pase_cat"/>
</dbReference>
<sequence length="365" mass="40578">MALSSARLISEASTQAEHSSKSEREWSGKGVRPWRLTKISEPRPKFAGKRVSAVRSNRQYGFMRAAMEFFIADTLKKGVPGLREEFAKLQTEMRAKKNDTTTSNIHSSLNRYGDIECLEKTRIVLATHPGGRDYIHANTVSSPFGSDRFICTQGPLPDTIYDFWVMVFEKKAMSIVQLCKFLEMGANKCAVYYPSGQGDVATYGDITVKCCSAKLLGTPGRVVQRIFSVFRGDVGKDVYHVSVENWPDHGVPEADATILQVLQKVRVSTNFPIVVHCSAGIGRTGTIVAVEIILESIILGKHVTIESVVSRIREERLAAVQKDSQYLFIARLVLEYFLRVGQLSRSPQIEAFFADYTKAPGVQAS</sequence>
<feature type="region of interest" description="Disordered" evidence="1">
    <location>
        <begin position="1"/>
        <end position="31"/>
    </location>
</feature>
<evidence type="ECO:0000259" key="3">
    <source>
        <dbReference type="PROSITE" id="PS50056"/>
    </source>
</evidence>
<accession>A0A7E4VGN6</accession>
<reference evidence="4" key="1">
    <citation type="journal article" date="2013" name="Genetics">
        <title>The draft genome and transcriptome of Panagrellus redivivus are shaped by the harsh demands of a free-living lifestyle.</title>
        <authorList>
            <person name="Srinivasan J."/>
            <person name="Dillman A.R."/>
            <person name="Macchietto M.G."/>
            <person name="Heikkinen L."/>
            <person name="Lakso M."/>
            <person name="Fracchia K.M."/>
            <person name="Antoshechkin I."/>
            <person name="Mortazavi A."/>
            <person name="Wong G."/>
            <person name="Sternberg P.W."/>
        </authorList>
    </citation>
    <scope>NUCLEOTIDE SEQUENCE [LARGE SCALE GENOMIC DNA]</scope>
    <source>
        <strain evidence="4">MT8872</strain>
    </source>
</reference>
<dbReference type="Gene3D" id="3.90.190.10">
    <property type="entry name" value="Protein tyrosine phosphatase superfamily"/>
    <property type="match status" value="1"/>
</dbReference>
<dbReference type="GO" id="GO:0004725">
    <property type="term" value="F:protein tyrosine phosphatase activity"/>
    <property type="evidence" value="ECO:0007669"/>
    <property type="project" value="InterPro"/>
</dbReference>
<dbReference type="InterPro" id="IPR000387">
    <property type="entry name" value="Tyr_Pase_dom"/>
</dbReference>
<dbReference type="PRINTS" id="PR00700">
    <property type="entry name" value="PRTYPHPHTASE"/>
</dbReference>
<feature type="domain" description="Tyrosine specific protein phosphatases" evidence="3">
    <location>
        <begin position="259"/>
        <end position="327"/>
    </location>
</feature>
<dbReference type="InterPro" id="IPR029021">
    <property type="entry name" value="Prot-tyrosine_phosphatase-like"/>
</dbReference>
<evidence type="ECO:0000259" key="2">
    <source>
        <dbReference type="PROSITE" id="PS50055"/>
    </source>
</evidence>
<dbReference type="WBParaSite" id="Pan_g20844.t1">
    <property type="protein sequence ID" value="Pan_g20844.t1"/>
    <property type="gene ID" value="Pan_g20844"/>
</dbReference>
<keyword evidence="4" id="KW-1185">Reference proteome</keyword>
<organism evidence="4 5">
    <name type="scientific">Panagrellus redivivus</name>
    <name type="common">Microworm</name>
    <dbReference type="NCBI Taxonomy" id="6233"/>
    <lineage>
        <taxon>Eukaryota</taxon>
        <taxon>Metazoa</taxon>
        <taxon>Ecdysozoa</taxon>
        <taxon>Nematoda</taxon>
        <taxon>Chromadorea</taxon>
        <taxon>Rhabditida</taxon>
        <taxon>Tylenchina</taxon>
        <taxon>Panagrolaimomorpha</taxon>
        <taxon>Panagrolaimoidea</taxon>
        <taxon>Panagrolaimidae</taxon>
        <taxon>Panagrellus</taxon>
    </lineage>
</organism>
<dbReference type="SMART" id="SM00404">
    <property type="entry name" value="PTPc_motif"/>
    <property type="match status" value="1"/>
</dbReference>
<name>A0A7E4VGN6_PANRE</name>
<dbReference type="SUPFAM" id="SSF52799">
    <property type="entry name" value="(Phosphotyrosine protein) phosphatases II"/>
    <property type="match status" value="1"/>
</dbReference>
<proteinExistence type="predicted"/>
<reference evidence="5" key="2">
    <citation type="submission" date="2020-10" db="UniProtKB">
        <authorList>
            <consortium name="WormBaseParasite"/>
        </authorList>
    </citation>
    <scope>IDENTIFICATION</scope>
</reference>
<protein>
    <submittedName>
        <fullName evidence="5">Protein-tyrosine phosphatase</fullName>
    </submittedName>
</protein>
<dbReference type="AlphaFoldDB" id="A0A7E4VGN6"/>
<feature type="compositionally biased region" description="Basic and acidic residues" evidence="1">
    <location>
        <begin position="18"/>
        <end position="27"/>
    </location>
</feature>
<dbReference type="Proteomes" id="UP000492821">
    <property type="component" value="Unassembled WGS sequence"/>
</dbReference>